<name>A0AAN6V071_9PEZI</name>
<organism evidence="9 10">
    <name type="scientific">Dichotomopilus funicola</name>
    <dbReference type="NCBI Taxonomy" id="1934379"/>
    <lineage>
        <taxon>Eukaryota</taxon>
        <taxon>Fungi</taxon>
        <taxon>Dikarya</taxon>
        <taxon>Ascomycota</taxon>
        <taxon>Pezizomycotina</taxon>
        <taxon>Sordariomycetes</taxon>
        <taxon>Sordariomycetidae</taxon>
        <taxon>Sordariales</taxon>
        <taxon>Chaetomiaceae</taxon>
        <taxon>Dichotomopilus</taxon>
    </lineage>
</organism>
<evidence type="ECO:0000256" key="1">
    <source>
        <dbReference type="ARBA" id="ARBA00004141"/>
    </source>
</evidence>
<dbReference type="Pfam" id="PF20684">
    <property type="entry name" value="Fung_rhodopsin"/>
    <property type="match status" value="1"/>
</dbReference>
<gene>
    <name evidence="9" type="ORF">C8A04DRAFT_13223</name>
</gene>
<dbReference type="GeneID" id="87814240"/>
<feature type="transmembrane region" description="Helical" evidence="7">
    <location>
        <begin position="208"/>
        <end position="228"/>
    </location>
</feature>
<evidence type="ECO:0000259" key="8">
    <source>
        <dbReference type="Pfam" id="PF20684"/>
    </source>
</evidence>
<accession>A0AAN6V071</accession>
<feature type="domain" description="Rhodopsin" evidence="8">
    <location>
        <begin position="36"/>
        <end position="272"/>
    </location>
</feature>
<dbReference type="AlphaFoldDB" id="A0AAN6V071"/>
<proteinExistence type="inferred from homology"/>
<dbReference type="RefSeq" id="XP_062635793.1">
    <property type="nucleotide sequence ID" value="XM_062777627.1"/>
</dbReference>
<dbReference type="GO" id="GO:0016020">
    <property type="term" value="C:membrane"/>
    <property type="evidence" value="ECO:0007669"/>
    <property type="project" value="UniProtKB-SubCell"/>
</dbReference>
<keyword evidence="10" id="KW-1185">Reference proteome</keyword>
<protein>
    <recommendedName>
        <fullName evidence="8">Rhodopsin domain-containing protein</fullName>
    </recommendedName>
</protein>
<dbReference type="InterPro" id="IPR049326">
    <property type="entry name" value="Rhodopsin_dom_fungi"/>
</dbReference>
<comment type="similarity">
    <text evidence="5">Belongs to the SAT4 family.</text>
</comment>
<feature type="compositionally biased region" description="Gly residues" evidence="6">
    <location>
        <begin position="416"/>
        <end position="425"/>
    </location>
</feature>
<keyword evidence="3 7" id="KW-1133">Transmembrane helix</keyword>
<keyword evidence="2 7" id="KW-0812">Transmembrane</keyword>
<evidence type="ECO:0000256" key="6">
    <source>
        <dbReference type="SAM" id="MobiDB-lite"/>
    </source>
</evidence>
<feature type="region of interest" description="Disordered" evidence="6">
    <location>
        <begin position="454"/>
        <end position="474"/>
    </location>
</feature>
<reference evidence="9" key="2">
    <citation type="submission" date="2023-05" db="EMBL/GenBank/DDBJ databases">
        <authorList>
            <consortium name="Lawrence Berkeley National Laboratory"/>
            <person name="Steindorff A."/>
            <person name="Hensen N."/>
            <person name="Bonometti L."/>
            <person name="Westerberg I."/>
            <person name="Brannstrom I.O."/>
            <person name="Guillou S."/>
            <person name="Cros-Aarteil S."/>
            <person name="Calhoun S."/>
            <person name="Haridas S."/>
            <person name="Kuo A."/>
            <person name="Mondo S."/>
            <person name="Pangilinan J."/>
            <person name="Riley R."/>
            <person name="Labutti K."/>
            <person name="Andreopoulos B."/>
            <person name="Lipzen A."/>
            <person name="Chen C."/>
            <person name="Yanf M."/>
            <person name="Daum C."/>
            <person name="Ng V."/>
            <person name="Clum A."/>
            <person name="Ohm R."/>
            <person name="Martin F."/>
            <person name="Silar P."/>
            <person name="Natvig D."/>
            <person name="Lalanne C."/>
            <person name="Gautier V."/>
            <person name="Ament-Velasquez S.L."/>
            <person name="Kruys A."/>
            <person name="Hutchinson M.I."/>
            <person name="Powell A.J."/>
            <person name="Barry K."/>
            <person name="Miller A.N."/>
            <person name="Grigoriev I.V."/>
            <person name="Debuchy R."/>
            <person name="Gladieux P."/>
            <person name="Thoren M.H."/>
            <person name="Johannesson H."/>
        </authorList>
    </citation>
    <scope>NUCLEOTIDE SEQUENCE</scope>
    <source>
        <strain evidence="9">CBS 141.50</strain>
    </source>
</reference>
<feature type="transmembrane region" description="Helical" evidence="7">
    <location>
        <begin position="130"/>
        <end position="160"/>
    </location>
</feature>
<feature type="region of interest" description="Disordered" evidence="6">
    <location>
        <begin position="339"/>
        <end position="358"/>
    </location>
</feature>
<feature type="compositionally biased region" description="Basic and acidic residues" evidence="6">
    <location>
        <begin position="458"/>
        <end position="474"/>
    </location>
</feature>
<dbReference type="InterPro" id="IPR052337">
    <property type="entry name" value="SAT4-like"/>
</dbReference>
<feature type="transmembrane region" description="Helical" evidence="7">
    <location>
        <begin position="172"/>
        <end position="196"/>
    </location>
</feature>
<feature type="transmembrane region" description="Helical" evidence="7">
    <location>
        <begin position="48"/>
        <end position="71"/>
    </location>
</feature>
<reference evidence="9" key="1">
    <citation type="journal article" date="2023" name="Mol. Phylogenet. Evol.">
        <title>Genome-scale phylogeny and comparative genomics of the fungal order Sordariales.</title>
        <authorList>
            <person name="Hensen N."/>
            <person name="Bonometti L."/>
            <person name="Westerberg I."/>
            <person name="Brannstrom I.O."/>
            <person name="Guillou S."/>
            <person name="Cros-Aarteil S."/>
            <person name="Calhoun S."/>
            <person name="Haridas S."/>
            <person name="Kuo A."/>
            <person name="Mondo S."/>
            <person name="Pangilinan J."/>
            <person name="Riley R."/>
            <person name="LaButti K."/>
            <person name="Andreopoulos B."/>
            <person name="Lipzen A."/>
            <person name="Chen C."/>
            <person name="Yan M."/>
            <person name="Daum C."/>
            <person name="Ng V."/>
            <person name="Clum A."/>
            <person name="Steindorff A."/>
            <person name="Ohm R.A."/>
            <person name="Martin F."/>
            <person name="Silar P."/>
            <person name="Natvig D.O."/>
            <person name="Lalanne C."/>
            <person name="Gautier V."/>
            <person name="Ament-Velasquez S.L."/>
            <person name="Kruys A."/>
            <person name="Hutchinson M.I."/>
            <person name="Powell A.J."/>
            <person name="Barry K."/>
            <person name="Miller A.N."/>
            <person name="Grigoriev I.V."/>
            <person name="Debuchy R."/>
            <person name="Gladieux P."/>
            <person name="Hiltunen Thoren M."/>
            <person name="Johannesson H."/>
        </authorList>
    </citation>
    <scope>NUCLEOTIDE SEQUENCE</scope>
    <source>
        <strain evidence="9">CBS 141.50</strain>
    </source>
</reference>
<sequence length="474" mass="50784">MPRPSPYPELDGESRVGAIVAILVVGSVLSTSAVVLRCYSRAVMLRCFGLDDAVMIPAQILTIASAIAIGLEAKYGLGRHVWMMPEKDNIPYMKCFYVSIIVYNVGMALTKISTLLLYKRIFNHTMMHKVVMYGLAFLVCWAITLCFLLPMVCMPVAAFWDPSVKGFCLDNGTIWYVMAGVNLVTDFTVFSLPIPVISSLQLPKKQKAMLLIVFTLGVFPCAVSIYRIRTLSAAAKSTDPTWDNVDAATFSFLELAVGVIAVCLPTLRPILMRAMPRVFGSYLRSNPSRSAGAGGTGGTGSRFGGTRSSRLAFGRGGTTGGSSVVPVVAAFKGGGNALRGTASTEGLRRGGDEEEGGLARCRTGSEEIIEFGELDKTGLSNSPGGRNRYSVSVVAGWDPDGGTRLGKKKNKDSISGGAGGNGNGGRYHHQKESSGAGIQATTTVTQMVTFTSMMEEENERRLRETKEMMGARGR</sequence>
<dbReference type="EMBL" id="MU853597">
    <property type="protein sequence ID" value="KAK4142422.1"/>
    <property type="molecule type" value="Genomic_DNA"/>
</dbReference>
<comment type="caution">
    <text evidence="9">The sequence shown here is derived from an EMBL/GenBank/DDBJ whole genome shotgun (WGS) entry which is preliminary data.</text>
</comment>
<evidence type="ECO:0000256" key="7">
    <source>
        <dbReference type="SAM" id="Phobius"/>
    </source>
</evidence>
<evidence type="ECO:0000256" key="4">
    <source>
        <dbReference type="ARBA" id="ARBA00023136"/>
    </source>
</evidence>
<keyword evidence="4 7" id="KW-0472">Membrane</keyword>
<feature type="region of interest" description="Disordered" evidence="6">
    <location>
        <begin position="288"/>
        <end position="317"/>
    </location>
</feature>
<evidence type="ECO:0000256" key="2">
    <source>
        <dbReference type="ARBA" id="ARBA00022692"/>
    </source>
</evidence>
<evidence type="ECO:0000313" key="10">
    <source>
        <dbReference type="Proteomes" id="UP001302676"/>
    </source>
</evidence>
<feature type="transmembrane region" description="Helical" evidence="7">
    <location>
        <begin position="248"/>
        <end position="267"/>
    </location>
</feature>
<evidence type="ECO:0000256" key="5">
    <source>
        <dbReference type="ARBA" id="ARBA00038359"/>
    </source>
</evidence>
<feature type="region of interest" description="Disordered" evidence="6">
    <location>
        <begin position="399"/>
        <end position="440"/>
    </location>
</feature>
<feature type="compositionally biased region" description="Gly residues" evidence="6">
    <location>
        <begin position="292"/>
        <end position="303"/>
    </location>
</feature>
<feature type="transmembrane region" description="Helical" evidence="7">
    <location>
        <begin position="16"/>
        <end position="36"/>
    </location>
</feature>
<dbReference type="PANTHER" id="PTHR33048">
    <property type="entry name" value="PTH11-LIKE INTEGRAL MEMBRANE PROTEIN (AFU_ORTHOLOGUE AFUA_5G11245)"/>
    <property type="match status" value="1"/>
</dbReference>
<evidence type="ECO:0000313" key="9">
    <source>
        <dbReference type="EMBL" id="KAK4142422.1"/>
    </source>
</evidence>
<dbReference type="Proteomes" id="UP001302676">
    <property type="component" value="Unassembled WGS sequence"/>
</dbReference>
<evidence type="ECO:0000256" key="3">
    <source>
        <dbReference type="ARBA" id="ARBA00022989"/>
    </source>
</evidence>
<feature type="transmembrane region" description="Helical" evidence="7">
    <location>
        <begin position="91"/>
        <end position="118"/>
    </location>
</feature>
<dbReference type="PANTHER" id="PTHR33048:SF47">
    <property type="entry name" value="INTEGRAL MEMBRANE PROTEIN-RELATED"/>
    <property type="match status" value="1"/>
</dbReference>
<comment type="subcellular location">
    <subcellularLocation>
        <location evidence="1">Membrane</location>
        <topology evidence="1">Multi-pass membrane protein</topology>
    </subcellularLocation>
</comment>